<dbReference type="Proteomes" id="UP001596481">
    <property type="component" value="Unassembled WGS sequence"/>
</dbReference>
<sequence>MSKLVALSELARAAYCPRQLYYARRDDERAPPPEVGEIRTLAFEYPRLLTASDDELRASPTALSPATYRANLRQLRERDVWDDITDPVARDALLTGKDCRGVAHKLVGDPPIPVLISPGEPPERGVWEPQRVRAVGLAKALAWEREDAVERAIVEYPAHGVVRTVRLTVQNKAAYRRALTVARTLDFVPPRLGDSAKCESCEYRTTCGVKTRSLKSLLGF</sequence>
<keyword evidence="2" id="KW-1185">Reference proteome</keyword>
<dbReference type="EMBL" id="JBHTAA010000005">
    <property type="protein sequence ID" value="MFC7204839.1"/>
    <property type="molecule type" value="Genomic_DNA"/>
</dbReference>
<gene>
    <name evidence="1" type="ORF">ACFQJC_15085</name>
</gene>
<reference evidence="1 2" key="1">
    <citation type="journal article" date="2019" name="Int. J. Syst. Evol. Microbiol.">
        <title>The Global Catalogue of Microorganisms (GCM) 10K type strain sequencing project: providing services to taxonomists for standard genome sequencing and annotation.</title>
        <authorList>
            <consortium name="The Broad Institute Genomics Platform"/>
            <consortium name="The Broad Institute Genome Sequencing Center for Infectious Disease"/>
            <person name="Wu L."/>
            <person name="Ma J."/>
        </authorList>
    </citation>
    <scope>NUCLEOTIDE SEQUENCE [LARGE SCALE GENOMIC DNA]</scope>
    <source>
        <strain evidence="1 2">DSM 29988</strain>
    </source>
</reference>
<dbReference type="RefSeq" id="WP_390224878.1">
    <property type="nucleotide sequence ID" value="NZ_JBHTAA010000005.1"/>
</dbReference>
<evidence type="ECO:0000313" key="1">
    <source>
        <dbReference type="EMBL" id="MFC7204839.1"/>
    </source>
</evidence>
<accession>A0ABD5ZI04</accession>
<name>A0ABD5ZI04_9EURY</name>
<proteinExistence type="predicted"/>
<protein>
    <recommendedName>
        <fullName evidence="3">CRISPR-associated exonuclease Cas4</fullName>
    </recommendedName>
</protein>
<comment type="caution">
    <text evidence="1">The sequence shown here is derived from an EMBL/GenBank/DDBJ whole genome shotgun (WGS) entry which is preliminary data.</text>
</comment>
<evidence type="ECO:0000313" key="2">
    <source>
        <dbReference type="Proteomes" id="UP001596481"/>
    </source>
</evidence>
<evidence type="ECO:0008006" key="3">
    <source>
        <dbReference type="Google" id="ProtNLM"/>
    </source>
</evidence>
<dbReference type="AlphaFoldDB" id="A0ABD5ZI04"/>
<organism evidence="1 2">
    <name type="scientific">Haloferax namakaokahaiae</name>
    <dbReference type="NCBI Taxonomy" id="1748331"/>
    <lineage>
        <taxon>Archaea</taxon>
        <taxon>Methanobacteriati</taxon>
        <taxon>Methanobacteriota</taxon>
        <taxon>Stenosarchaea group</taxon>
        <taxon>Halobacteria</taxon>
        <taxon>Halobacteriales</taxon>
        <taxon>Haloferacaceae</taxon>
        <taxon>Haloferax</taxon>
    </lineage>
</organism>